<accession>A0A9D4JXI7</accession>
<keyword evidence="1" id="KW-0175">Coiled coil</keyword>
<dbReference type="Proteomes" id="UP000828390">
    <property type="component" value="Unassembled WGS sequence"/>
</dbReference>
<comment type="caution">
    <text evidence="3">The sequence shown here is derived from an EMBL/GenBank/DDBJ whole genome shotgun (WGS) entry which is preliminary data.</text>
</comment>
<dbReference type="Gene3D" id="3.30.70.1820">
    <property type="entry name" value="L1 transposable element, RRM domain"/>
    <property type="match status" value="1"/>
</dbReference>
<reference evidence="3" key="2">
    <citation type="submission" date="2020-11" db="EMBL/GenBank/DDBJ databases">
        <authorList>
            <person name="McCartney M.A."/>
            <person name="Auch B."/>
            <person name="Kono T."/>
            <person name="Mallez S."/>
            <person name="Becker A."/>
            <person name="Gohl D.M."/>
            <person name="Silverstein K.A.T."/>
            <person name="Koren S."/>
            <person name="Bechman K.B."/>
            <person name="Herman A."/>
            <person name="Abrahante J.E."/>
            <person name="Garbe J."/>
        </authorList>
    </citation>
    <scope>NUCLEOTIDE SEQUENCE</scope>
    <source>
        <strain evidence="3">Duluth1</strain>
        <tissue evidence="3">Whole animal</tissue>
    </source>
</reference>
<evidence type="ECO:0000313" key="4">
    <source>
        <dbReference type="Proteomes" id="UP000828390"/>
    </source>
</evidence>
<name>A0A9D4JXI7_DREPO</name>
<evidence type="ECO:0000256" key="2">
    <source>
        <dbReference type="SAM" id="MobiDB-lite"/>
    </source>
</evidence>
<keyword evidence="4" id="KW-1185">Reference proteome</keyword>
<gene>
    <name evidence="3" type="ORF">DPMN_129601</name>
</gene>
<dbReference type="AlphaFoldDB" id="A0A9D4JXI7"/>
<evidence type="ECO:0000313" key="3">
    <source>
        <dbReference type="EMBL" id="KAH3827661.1"/>
    </source>
</evidence>
<protein>
    <submittedName>
        <fullName evidence="3">Uncharacterized protein</fullName>
    </submittedName>
</protein>
<evidence type="ECO:0000256" key="1">
    <source>
        <dbReference type="SAM" id="Coils"/>
    </source>
</evidence>
<feature type="compositionally biased region" description="Basic and acidic residues" evidence="2">
    <location>
        <begin position="1"/>
        <end position="15"/>
    </location>
</feature>
<feature type="coiled-coil region" evidence="1">
    <location>
        <begin position="120"/>
        <end position="161"/>
    </location>
</feature>
<sequence>MDKDNSTIKGGDKRTRSVISSVSDADTSVSEKKNIKQKKKKQKNQQSDTQDDSQDEQEINIASEIHSINQKLNNMLTKDSSNLKELIKDVVLQLKEEMLGSLVIRIEKVESELFDKEIENGKLAKEIETLSKSLNEQKNENERLQKQIKTQSENNEIKMNDLEQYSRRSNIKIEGISDKENENINETAEKVINALNKNIPDLNLTKNDIDITHRIGIFTKEKDRPIVLKMVSRMKRSCIMQQAKHLRKLNSPIYVNDYLTKFNAHVFACVRKKQSDIVTSAWSRDGVIYYRDVNDQIHKVAPEQFHYWINLPWPNTQQKRVY</sequence>
<dbReference type="EMBL" id="JAIWYP010000005">
    <property type="protein sequence ID" value="KAH3827661.1"/>
    <property type="molecule type" value="Genomic_DNA"/>
</dbReference>
<reference evidence="3" key="1">
    <citation type="journal article" date="2019" name="bioRxiv">
        <title>The Genome of the Zebra Mussel, Dreissena polymorpha: A Resource for Invasive Species Research.</title>
        <authorList>
            <person name="McCartney M.A."/>
            <person name="Auch B."/>
            <person name="Kono T."/>
            <person name="Mallez S."/>
            <person name="Zhang Y."/>
            <person name="Obille A."/>
            <person name="Becker A."/>
            <person name="Abrahante J.E."/>
            <person name="Garbe J."/>
            <person name="Badalamenti J.P."/>
            <person name="Herman A."/>
            <person name="Mangelson H."/>
            <person name="Liachko I."/>
            <person name="Sullivan S."/>
            <person name="Sone E.D."/>
            <person name="Koren S."/>
            <person name="Silverstein K.A.T."/>
            <person name="Beckman K.B."/>
            <person name="Gohl D.M."/>
        </authorList>
    </citation>
    <scope>NUCLEOTIDE SEQUENCE</scope>
    <source>
        <strain evidence="3">Duluth1</strain>
        <tissue evidence="3">Whole animal</tissue>
    </source>
</reference>
<feature type="compositionally biased region" description="Polar residues" evidence="2">
    <location>
        <begin position="17"/>
        <end position="28"/>
    </location>
</feature>
<proteinExistence type="predicted"/>
<organism evidence="3 4">
    <name type="scientific">Dreissena polymorpha</name>
    <name type="common">Zebra mussel</name>
    <name type="synonym">Mytilus polymorpha</name>
    <dbReference type="NCBI Taxonomy" id="45954"/>
    <lineage>
        <taxon>Eukaryota</taxon>
        <taxon>Metazoa</taxon>
        <taxon>Spiralia</taxon>
        <taxon>Lophotrochozoa</taxon>
        <taxon>Mollusca</taxon>
        <taxon>Bivalvia</taxon>
        <taxon>Autobranchia</taxon>
        <taxon>Heteroconchia</taxon>
        <taxon>Euheterodonta</taxon>
        <taxon>Imparidentia</taxon>
        <taxon>Neoheterodontei</taxon>
        <taxon>Myida</taxon>
        <taxon>Dreissenoidea</taxon>
        <taxon>Dreissenidae</taxon>
        <taxon>Dreissena</taxon>
    </lineage>
</organism>
<feature type="region of interest" description="Disordered" evidence="2">
    <location>
        <begin position="1"/>
        <end position="56"/>
    </location>
</feature>